<dbReference type="InterPro" id="IPR058610">
    <property type="entry name" value="WIT1_2_N"/>
</dbReference>
<dbReference type="SUPFAM" id="SSF57997">
    <property type="entry name" value="Tropomyosin"/>
    <property type="match status" value="1"/>
</dbReference>
<evidence type="ECO:0000256" key="1">
    <source>
        <dbReference type="SAM" id="Coils"/>
    </source>
</evidence>
<comment type="caution">
    <text evidence="4">The sequence shown here is derived from an EMBL/GenBank/DDBJ whole genome shotgun (WGS) entry which is preliminary data.</text>
</comment>
<keyword evidence="2" id="KW-0472">Membrane</keyword>
<proteinExistence type="predicted"/>
<gene>
    <name evidence="4" type="ORF">O6P43_009219</name>
</gene>
<evidence type="ECO:0000313" key="4">
    <source>
        <dbReference type="EMBL" id="KAJ7971143.1"/>
    </source>
</evidence>
<dbReference type="KEGG" id="qsa:O6P43_009219"/>
<keyword evidence="1" id="KW-0175">Coiled coil</keyword>
<dbReference type="Gene3D" id="1.20.5.170">
    <property type="match status" value="1"/>
</dbReference>
<evidence type="ECO:0000256" key="2">
    <source>
        <dbReference type="SAM" id="Phobius"/>
    </source>
</evidence>
<keyword evidence="2" id="KW-0812">Transmembrane</keyword>
<sequence>MDIDDVHDTTASFSDINFDLEEESNKVESLRVVSCSGDLNGEVGNAGEVITRMELDLACFCEKIANLNILMMHVATWESEFEAFVTEEDNVDLDSAGKALEYNLLSGILDSEVTELDKFMAILHTEITSAGEIISSHNHLGETFMVMEEKLHDYEQLLKQSQDQVSEIRIQSAKFQRTLTHFIGEDNRNVKNNMILLEDDQSSNINAKINMQTTEQQRHILRMLEKSLAKEMDLEKKFNESRQIEEELKLRILSVEEELVRMEEEATDIWERLFEADNAHEVLMGISRDLLGRLQISHFNSNGLNLLEHELRTKLEISTEQLKSKEAALQKLEIKTAESNGFLLEQTNGLKSMLGDTENKLVIANSEAFSLKEKVSSLEKQLQEFELQLLNAKASLDGSQEQHHNVSCSGSEVGSLISELRERVYEAERKVDKVEAKCKLLTKCNLELNEELTFLKGGGGTSEKVDLLERQLRESDIQLQHALASAEASQEKQTMLYSTISDMDNVIRDLKSKVSKAETRAENVEEKCIILSESNADLTEELVFLRSKLEYLEGSLHQVEETKMASAKDIGIRTKTITDLVMRLAIERERLHKQISSLAKENKILVAKIQEANKDSFVVINDESRGSSAQETKEGVSEFSATGYKINTAQKNMSAYDNEVKPADSISNVGTVRRVDAGILNLKHLFMAMLVLLVSAAIYLLQQEKCPF</sequence>
<evidence type="ECO:0000259" key="3">
    <source>
        <dbReference type="Pfam" id="PF26581"/>
    </source>
</evidence>
<feature type="coiled-coil region" evidence="1">
    <location>
        <begin position="144"/>
        <end position="171"/>
    </location>
</feature>
<dbReference type="InterPro" id="IPR039976">
    <property type="entry name" value="WIT1/WIT2"/>
</dbReference>
<dbReference type="PANTHER" id="PTHR35705">
    <property type="entry name" value="WPP DOMAIN-INTERACTING TAIL-ANCHORED PROTEIN 1"/>
    <property type="match status" value="1"/>
</dbReference>
<evidence type="ECO:0000313" key="5">
    <source>
        <dbReference type="Proteomes" id="UP001163823"/>
    </source>
</evidence>
<keyword evidence="2" id="KW-1133">Transmembrane helix</keyword>
<dbReference type="EMBL" id="JARAOO010000004">
    <property type="protein sequence ID" value="KAJ7971144.1"/>
    <property type="molecule type" value="Genomic_DNA"/>
</dbReference>
<feature type="transmembrane region" description="Helical" evidence="2">
    <location>
        <begin position="684"/>
        <end position="701"/>
    </location>
</feature>
<organism evidence="4 5">
    <name type="scientific">Quillaja saponaria</name>
    <name type="common">Soap bark tree</name>
    <dbReference type="NCBI Taxonomy" id="32244"/>
    <lineage>
        <taxon>Eukaryota</taxon>
        <taxon>Viridiplantae</taxon>
        <taxon>Streptophyta</taxon>
        <taxon>Embryophyta</taxon>
        <taxon>Tracheophyta</taxon>
        <taxon>Spermatophyta</taxon>
        <taxon>Magnoliopsida</taxon>
        <taxon>eudicotyledons</taxon>
        <taxon>Gunneridae</taxon>
        <taxon>Pentapetalae</taxon>
        <taxon>rosids</taxon>
        <taxon>fabids</taxon>
        <taxon>Fabales</taxon>
        <taxon>Quillajaceae</taxon>
        <taxon>Quillaja</taxon>
    </lineage>
</organism>
<protein>
    <submittedName>
        <fullName evidence="4">WPP domain-interacting tail-anchored protein 1-like</fullName>
    </submittedName>
</protein>
<dbReference type="AlphaFoldDB" id="A0AAD7PXV5"/>
<feature type="domain" description="WIT1/2 N-terminal helical bundle" evidence="3">
    <location>
        <begin position="44"/>
        <end position="181"/>
    </location>
</feature>
<dbReference type="EMBL" id="JARAOO010000004">
    <property type="protein sequence ID" value="KAJ7971143.1"/>
    <property type="molecule type" value="Genomic_DNA"/>
</dbReference>
<dbReference type="PANTHER" id="PTHR35705:SF1">
    <property type="entry name" value="WPP DOMAIN-INTERACTING TAIL-ANCHORED PROTEIN 1"/>
    <property type="match status" value="1"/>
</dbReference>
<accession>A0AAD7PXV5</accession>
<reference evidence="4" key="1">
    <citation type="journal article" date="2023" name="Science">
        <title>Elucidation of the pathway for biosynthesis of saponin adjuvants from the soapbark tree.</title>
        <authorList>
            <person name="Reed J."/>
            <person name="Orme A."/>
            <person name="El-Demerdash A."/>
            <person name="Owen C."/>
            <person name="Martin L.B.B."/>
            <person name="Misra R.C."/>
            <person name="Kikuchi S."/>
            <person name="Rejzek M."/>
            <person name="Martin A.C."/>
            <person name="Harkess A."/>
            <person name="Leebens-Mack J."/>
            <person name="Louveau T."/>
            <person name="Stephenson M.J."/>
            <person name="Osbourn A."/>
        </authorList>
    </citation>
    <scope>NUCLEOTIDE SEQUENCE</scope>
    <source>
        <strain evidence="4">S10</strain>
    </source>
</reference>
<dbReference type="Pfam" id="PF26581">
    <property type="entry name" value="WIT1_2_N"/>
    <property type="match status" value="1"/>
</dbReference>
<dbReference type="Proteomes" id="UP001163823">
    <property type="component" value="Chromosome 4"/>
</dbReference>
<feature type="coiled-coil region" evidence="1">
    <location>
        <begin position="368"/>
        <end position="437"/>
    </location>
</feature>
<keyword evidence="5" id="KW-1185">Reference proteome</keyword>
<feature type="coiled-coil region" evidence="1">
    <location>
        <begin position="500"/>
        <end position="541"/>
    </location>
</feature>
<name>A0AAD7PXV5_QUISA</name>
<feature type="coiled-coil region" evidence="1">
    <location>
        <begin position="581"/>
        <end position="615"/>
    </location>
</feature>